<dbReference type="EMBL" id="JAINUF010000003">
    <property type="protein sequence ID" value="KAJ8369651.1"/>
    <property type="molecule type" value="Genomic_DNA"/>
</dbReference>
<dbReference type="OrthoDB" id="9990004at2759"/>
<dbReference type="InterPro" id="IPR001368">
    <property type="entry name" value="TNFR/NGFR_Cys_rich_reg"/>
</dbReference>
<evidence type="ECO:0000256" key="9">
    <source>
        <dbReference type="SAM" id="SignalP"/>
    </source>
</evidence>
<comment type="caution">
    <text evidence="8">Lacks conserved residue(s) required for the propagation of feature annotation.</text>
</comment>
<dbReference type="SMART" id="SM00208">
    <property type="entry name" value="TNFR"/>
    <property type="match status" value="4"/>
</dbReference>
<keyword evidence="4 9" id="KW-0732">Signal</keyword>
<evidence type="ECO:0000313" key="11">
    <source>
        <dbReference type="EMBL" id="KAJ8369651.1"/>
    </source>
</evidence>
<dbReference type="AlphaFoldDB" id="A0A9Q1FYR1"/>
<feature type="disulfide bond" evidence="8">
    <location>
        <begin position="86"/>
        <end position="104"/>
    </location>
</feature>
<evidence type="ECO:0000256" key="1">
    <source>
        <dbReference type="ARBA" id="ARBA00004613"/>
    </source>
</evidence>
<dbReference type="GO" id="GO:0006915">
    <property type="term" value="P:apoptotic process"/>
    <property type="evidence" value="ECO:0007669"/>
    <property type="project" value="UniProtKB-KW"/>
</dbReference>
<dbReference type="Gene3D" id="2.10.50.10">
    <property type="entry name" value="Tumor Necrosis Factor Receptor, subunit A, domain 2"/>
    <property type="match status" value="3"/>
</dbReference>
<evidence type="ECO:0000256" key="3">
    <source>
        <dbReference type="ARBA" id="ARBA00022703"/>
    </source>
</evidence>
<dbReference type="InterPro" id="IPR034023">
    <property type="entry name" value="TNFRSF6B_N"/>
</dbReference>
<evidence type="ECO:0000259" key="10">
    <source>
        <dbReference type="PROSITE" id="PS50050"/>
    </source>
</evidence>
<accession>A0A9Q1FYR1</accession>
<feature type="signal peptide" evidence="9">
    <location>
        <begin position="1"/>
        <end position="20"/>
    </location>
</feature>
<feature type="disulfide bond" evidence="8">
    <location>
        <begin position="64"/>
        <end position="79"/>
    </location>
</feature>
<sequence>MNTSVIIILAALAFAPRTSSELQAPTYKWTDDVTGVPLTCYKCPPGTRMVKHCTKDKPTVCGQCPQSHYTEFWNYLERCRYCNVFCMDDQFEKSPCNATHNRVCECKSGYYFNEGFCTKHSACPPGEGVSLNGTAYADAKCAPCEEGYFSAEFSSIKQCQKHSLCEAGERAIPGHEKQDTFCTLCKIRSPAIASSPEDQTTCDRAVMTYVSQYHLRLKKYKRLESTVKRIAKEKGKNVPLMNMFLAIQKSRKDQPFVDIMVDILKRCHLCNLELNVKKWFLGIEEECSCGI</sequence>
<comment type="caution">
    <text evidence="11">The sequence shown here is derived from an EMBL/GenBank/DDBJ whole genome shotgun (WGS) entry which is preliminary data.</text>
</comment>
<keyword evidence="5" id="KW-0677">Repeat</keyword>
<dbReference type="Proteomes" id="UP001152622">
    <property type="component" value="Chromosome 3"/>
</dbReference>
<dbReference type="PROSITE" id="PS50050">
    <property type="entry name" value="TNFR_NGFR_2"/>
    <property type="match status" value="1"/>
</dbReference>
<organism evidence="11 12">
    <name type="scientific">Synaphobranchus kaupii</name>
    <name type="common">Kaup's arrowtooth eel</name>
    <dbReference type="NCBI Taxonomy" id="118154"/>
    <lineage>
        <taxon>Eukaryota</taxon>
        <taxon>Metazoa</taxon>
        <taxon>Chordata</taxon>
        <taxon>Craniata</taxon>
        <taxon>Vertebrata</taxon>
        <taxon>Euteleostomi</taxon>
        <taxon>Actinopterygii</taxon>
        <taxon>Neopterygii</taxon>
        <taxon>Teleostei</taxon>
        <taxon>Anguilliformes</taxon>
        <taxon>Synaphobranchidae</taxon>
        <taxon>Synaphobranchus</taxon>
    </lineage>
</organism>
<feature type="repeat" description="TNFR-Cys" evidence="8">
    <location>
        <begin position="63"/>
        <end position="104"/>
    </location>
</feature>
<dbReference type="Pfam" id="PF00020">
    <property type="entry name" value="TNFR_c6"/>
    <property type="match status" value="2"/>
</dbReference>
<dbReference type="SUPFAM" id="SSF57586">
    <property type="entry name" value="TNF receptor-like"/>
    <property type="match status" value="2"/>
</dbReference>
<protein>
    <recommendedName>
        <fullName evidence="10">TNFR-Cys domain-containing protein</fullName>
    </recommendedName>
</protein>
<reference evidence="11" key="1">
    <citation type="journal article" date="2023" name="Science">
        <title>Genome structures resolve the early diversification of teleost fishes.</title>
        <authorList>
            <person name="Parey E."/>
            <person name="Louis A."/>
            <person name="Montfort J."/>
            <person name="Bouchez O."/>
            <person name="Roques C."/>
            <person name="Iampietro C."/>
            <person name="Lluch J."/>
            <person name="Castinel A."/>
            <person name="Donnadieu C."/>
            <person name="Desvignes T."/>
            <person name="Floi Bucao C."/>
            <person name="Jouanno E."/>
            <person name="Wen M."/>
            <person name="Mejri S."/>
            <person name="Dirks R."/>
            <person name="Jansen H."/>
            <person name="Henkel C."/>
            <person name="Chen W.J."/>
            <person name="Zahm M."/>
            <person name="Cabau C."/>
            <person name="Klopp C."/>
            <person name="Thompson A.W."/>
            <person name="Robinson-Rechavi M."/>
            <person name="Braasch I."/>
            <person name="Lecointre G."/>
            <person name="Bobe J."/>
            <person name="Postlethwait J.H."/>
            <person name="Berthelot C."/>
            <person name="Roest Crollius H."/>
            <person name="Guiguen Y."/>
        </authorList>
    </citation>
    <scope>NUCLEOTIDE SEQUENCE</scope>
    <source>
        <strain evidence="11">WJC10195</strain>
    </source>
</reference>
<dbReference type="PANTHER" id="PTHR23097">
    <property type="entry name" value="TUMOR NECROSIS FACTOR RECEPTOR SUPERFAMILY MEMBER"/>
    <property type="match status" value="1"/>
</dbReference>
<keyword evidence="7" id="KW-0325">Glycoprotein</keyword>
<feature type="chain" id="PRO_5040147160" description="TNFR-Cys domain-containing protein" evidence="9">
    <location>
        <begin position="21"/>
        <end position="291"/>
    </location>
</feature>
<evidence type="ECO:0000256" key="5">
    <source>
        <dbReference type="ARBA" id="ARBA00022737"/>
    </source>
</evidence>
<evidence type="ECO:0000256" key="7">
    <source>
        <dbReference type="ARBA" id="ARBA00023180"/>
    </source>
</evidence>
<proteinExistence type="predicted"/>
<dbReference type="InterPro" id="IPR052459">
    <property type="entry name" value="TNFRSF_decoy_receptor"/>
</dbReference>
<dbReference type="PANTHER" id="PTHR23097:SF116">
    <property type="entry name" value="TUMOR NECROSIS FACTOR RECEPTOR SUPERFAMILY MEMBER 6B"/>
    <property type="match status" value="1"/>
</dbReference>
<gene>
    <name evidence="11" type="ORF">SKAU_G00096790</name>
</gene>
<evidence type="ECO:0000256" key="6">
    <source>
        <dbReference type="ARBA" id="ARBA00023157"/>
    </source>
</evidence>
<dbReference type="CDD" id="cd10575">
    <property type="entry name" value="TNFRSF6B"/>
    <property type="match status" value="1"/>
</dbReference>
<dbReference type="GO" id="GO:0005576">
    <property type="term" value="C:extracellular region"/>
    <property type="evidence" value="ECO:0007669"/>
    <property type="project" value="UniProtKB-SubCell"/>
</dbReference>
<keyword evidence="2" id="KW-0964">Secreted</keyword>
<evidence type="ECO:0000313" key="12">
    <source>
        <dbReference type="Proteomes" id="UP001152622"/>
    </source>
</evidence>
<keyword evidence="12" id="KW-1185">Reference proteome</keyword>
<evidence type="ECO:0000256" key="4">
    <source>
        <dbReference type="ARBA" id="ARBA00022729"/>
    </source>
</evidence>
<keyword evidence="3" id="KW-0053">Apoptosis</keyword>
<evidence type="ECO:0000256" key="2">
    <source>
        <dbReference type="ARBA" id="ARBA00022525"/>
    </source>
</evidence>
<name>A0A9Q1FYR1_SYNKA</name>
<feature type="domain" description="TNFR-Cys" evidence="10">
    <location>
        <begin position="63"/>
        <end position="104"/>
    </location>
</feature>
<keyword evidence="6 8" id="KW-1015">Disulfide bond</keyword>
<comment type="subcellular location">
    <subcellularLocation>
        <location evidence="1">Secreted</location>
    </subcellularLocation>
</comment>
<evidence type="ECO:0000256" key="8">
    <source>
        <dbReference type="PROSITE-ProRule" id="PRU00206"/>
    </source>
</evidence>